<gene>
    <name evidence="1" type="ORF">SAMN05216452_1665</name>
</gene>
<reference evidence="2" key="1">
    <citation type="submission" date="2016-10" db="EMBL/GenBank/DDBJ databases">
        <authorList>
            <person name="Varghese N."/>
            <person name="Submissions S."/>
        </authorList>
    </citation>
    <scope>NUCLEOTIDE SEQUENCE [LARGE SCALE GENOMIC DNA]</scope>
    <source>
        <strain evidence="2">ES.061</strain>
    </source>
</reference>
<dbReference type="PROSITE" id="PS51197">
    <property type="entry name" value="HTH_RRF2_2"/>
    <property type="match status" value="1"/>
</dbReference>
<dbReference type="Proteomes" id="UP000199064">
    <property type="component" value="Unassembled WGS sequence"/>
</dbReference>
<name>A0A1H4JV63_9HYPH</name>
<proteinExistence type="predicted"/>
<protein>
    <submittedName>
        <fullName evidence="1">Transcriptional regulator, BadM/Rrf2 family</fullName>
    </submittedName>
</protein>
<organism evidence="1 2">
    <name type="scientific">Nitratireductor aquibiodomus</name>
    <dbReference type="NCBI Taxonomy" id="204799"/>
    <lineage>
        <taxon>Bacteria</taxon>
        <taxon>Pseudomonadati</taxon>
        <taxon>Pseudomonadota</taxon>
        <taxon>Alphaproteobacteria</taxon>
        <taxon>Hyphomicrobiales</taxon>
        <taxon>Phyllobacteriaceae</taxon>
        <taxon>Nitratireductor</taxon>
    </lineage>
</organism>
<dbReference type="RefSeq" id="WP_007007366.1">
    <property type="nucleotide sequence ID" value="NZ_FNSL01000001.1"/>
</dbReference>
<dbReference type="Gene3D" id="1.10.10.10">
    <property type="entry name" value="Winged helix-like DNA-binding domain superfamily/Winged helix DNA-binding domain"/>
    <property type="match status" value="1"/>
</dbReference>
<keyword evidence="2" id="KW-1185">Reference proteome</keyword>
<sequence>MPRDNRISRLLHVLIHMDRHVERPTSEQISKMLGTNPVVVRRMMSGLRSAGIVSAERGQNGGWVLNRSLSRLTLLDVYEALGAPSLFNVGPGREKAECYVEQAVDQRVKATLERAEAHIRQQFSEITVEDIARDFESRMASEAPARPASFRCSHR</sequence>
<dbReference type="InterPro" id="IPR000944">
    <property type="entry name" value="Tscrpt_reg_Rrf2"/>
</dbReference>
<dbReference type="EMBL" id="FNSL01000001">
    <property type="protein sequence ID" value="SEB49542.1"/>
    <property type="molecule type" value="Genomic_DNA"/>
</dbReference>
<dbReference type="PANTHER" id="PTHR33221:SF15">
    <property type="entry name" value="HTH-TYPE TRANSCRIPTIONAL REGULATOR YWGB-RELATED"/>
    <property type="match status" value="1"/>
</dbReference>
<dbReference type="AlphaFoldDB" id="A0A1H4JV63"/>
<evidence type="ECO:0000313" key="1">
    <source>
        <dbReference type="EMBL" id="SEB49542.1"/>
    </source>
</evidence>
<accession>A0A1H4JV63</accession>
<dbReference type="InterPro" id="IPR036390">
    <property type="entry name" value="WH_DNA-bd_sf"/>
</dbReference>
<dbReference type="GO" id="GO:0005829">
    <property type="term" value="C:cytosol"/>
    <property type="evidence" value="ECO:0007669"/>
    <property type="project" value="TreeGrafter"/>
</dbReference>
<dbReference type="PANTHER" id="PTHR33221">
    <property type="entry name" value="WINGED HELIX-TURN-HELIX TRANSCRIPTIONAL REGULATOR, RRF2 FAMILY"/>
    <property type="match status" value="1"/>
</dbReference>
<dbReference type="Pfam" id="PF02082">
    <property type="entry name" value="Rrf2"/>
    <property type="match status" value="1"/>
</dbReference>
<dbReference type="InterPro" id="IPR036388">
    <property type="entry name" value="WH-like_DNA-bd_sf"/>
</dbReference>
<dbReference type="SUPFAM" id="SSF46785">
    <property type="entry name" value="Winged helix' DNA-binding domain"/>
    <property type="match status" value="1"/>
</dbReference>
<evidence type="ECO:0000313" key="2">
    <source>
        <dbReference type="Proteomes" id="UP000199064"/>
    </source>
</evidence>
<dbReference type="GO" id="GO:0003700">
    <property type="term" value="F:DNA-binding transcription factor activity"/>
    <property type="evidence" value="ECO:0007669"/>
    <property type="project" value="TreeGrafter"/>
</dbReference>